<dbReference type="InterPro" id="IPR013810">
    <property type="entry name" value="Ribosomal_uS5_N"/>
</dbReference>
<dbReference type="GO" id="GO:0005737">
    <property type="term" value="C:cytoplasm"/>
    <property type="evidence" value="ECO:0007669"/>
    <property type="project" value="UniProtKB-ARBA"/>
</dbReference>
<dbReference type="Gene3D" id="3.30.160.20">
    <property type="match status" value="1"/>
</dbReference>
<dbReference type="PANTHER" id="PTHR48277:SF1">
    <property type="entry name" value="MITOCHONDRIAL RIBOSOMAL PROTEIN S5"/>
    <property type="match status" value="1"/>
</dbReference>
<keyword evidence="8" id="KW-1185">Reference proteome</keyword>
<dbReference type="SUPFAM" id="SSF54211">
    <property type="entry name" value="Ribosomal protein S5 domain 2-like"/>
    <property type="match status" value="1"/>
</dbReference>
<dbReference type="InterPro" id="IPR014721">
    <property type="entry name" value="Ribsml_uS5_D2-typ_fold_subgr"/>
</dbReference>
<dbReference type="GO" id="GO:0003735">
    <property type="term" value="F:structural constituent of ribosome"/>
    <property type="evidence" value="ECO:0007669"/>
    <property type="project" value="UniProtKB-UniRule"/>
</dbReference>
<gene>
    <name evidence="7" type="ORF">CXG81DRAFT_6352</name>
</gene>
<dbReference type="GO" id="GO:0006412">
    <property type="term" value="P:translation"/>
    <property type="evidence" value="ECO:0007669"/>
    <property type="project" value="InterPro"/>
</dbReference>
<evidence type="ECO:0000313" key="7">
    <source>
        <dbReference type="EMBL" id="RKP03132.1"/>
    </source>
</evidence>
<dbReference type="InterPro" id="IPR020568">
    <property type="entry name" value="Ribosomal_Su5_D2-typ_SF"/>
</dbReference>
<feature type="domain" description="S5 DRBM" evidence="6">
    <location>
        <begin position="1"/>
        <end position="47"/>
    </location>
</feature>
<dbReference type="Pfam" id="PF03719">
    <property type="entry name" value="Ribosomal_S5_C"/>
    <property type="match status" value="1"/>
</dbReference>
<accession>A0A4P9XCI7</accession>
<comment type="similarity">
    <text evidence="1 5">Belongs to the universal ribosomal protein uS5 family.</text>
</comment>
<sequence length="144" mass="15763">GKIRSTSALVAVGDGNGTIGWGEGRASDILSAIQKAERRARKNLVYVDRFESRTLFGDIDYKFQNTRLMLAPKAAGYGLSVNHVISEICTLCGINDLAGKVMGSTNRMNVVKATFAAFTYQKHPQTLARQRGKKVADVSMRYFG</sequence>
<dbReference type="Proteomes" id="UP000274922">
    <property type="component" value="Unassembled WGS sequence"/>
</dbReference>
<evidence type="ECO:0000313" key="8">
    <source>
        <dbReference type="Proteomes" id="UP000274922"/>
    </source>
</evidence>
<feature type="non-terminal residue" evidence="7">
    <location>
        <position position="1"/>
    </location>
</feature>
<reference evidence="8" key="1">
    <citation type="journal article" date="2018" name="Nat. Microbiol.">
        <title>Leveraging single-cell genomics to expand the fungal tree of life.</title>
        <authorList>
            <person name="Ahrendt S.R."/>
            <person name="Quandt C.A."/>
            <person name="Ciobanu D."/>
            <person name="Clum A."/>
            <person name="Salamov A."/>
            <person name="Andreopoulos B."/>
            <person name="Cheng J.F."/>
            <person name="Woyke T."/>
            <person name="Pelin A."/>
            <person name="Henrissat B."/>
            <person name="Reynolds N.K."/>
            <person name="Benny G.L."/>
            <person name="Smith M.E."/>
            <person name="James T.Y."/>
            <person name="Grigoriev I.V."/>
        </authorList>
    </citation>
    <scope>NUCLEOTIDE SEQUENCE [LARGE SCALE GENOMIC DNA]</scope>
    <source>
        <strain evidence="8">ATCC 52028</strain>
    </source>
</reference>
<feature type="non-terminal residue" evidence="7">
    <location>
        <position position="144"/>
    </location>
</feature>
<keyword evidence="3 4" id="KW-0687">Ribonucleoprotein</keyword>
<dbReference type="Pfam" id="PF00333">
    <property type="entry name" value="Ribosomal_S5"/>
    <property type="match status" value="1"/>
</dbReference>
<dbReference type="InterPro" id="IPR005324">
    <property type="entry name" value="Ribosomal_uS5_C"/>
</dbReference>
<dbReference type="EMBL" id="ML014128">
    <property type="protein sequence ID" value="RKP03132.1"/>
    <property type="molecule type" value="Genomic_DNA"/>
</dbReference>
<evidence type="ECO:0000259" key="6">
    <source>
        <dbReference type="PROSITE" id="PS50881"/>
    </source>
</evidence>
<dbReference type="InterPro" id="IPR000851">
    <property type="entry name" value="Ribosomal_uS5"/>
</dbReference>
<dbReference type="SUPFAM" id="SSF54768">
    <property type="entry name" value="dsRNA-binding domain-like"/>
    <property type="match status" value="1"/>
</dbReference>
<evidence type="ECO:0000256" key="1">
    <source>
        <dbReference type="ARBA" id="ARBA00008945"/>
    </source>
</evidence>
<organism evidence="7 8">
    <name type="scientific">Caulochytrium protostelioides</name>
    <dbReference type="NCBI Taxonomy" id="1555241"/>
    <lineage>
        <taxon>Eukaryota</taxon>
        <taxon>Fungi</taxon>
        <taxon>Fungi incertae sedis</taxon>
        <taxon>Chytridiomycota</taxon>
        <taxon>Chytridiomycota incertae sedis</taxon>
        <taxon>Chytridiomycetes</taxon>
        <taxon>Caulochytriales</taxon>
        <taxon>Caulochytriaceae</taxon>
        <taxon>Caulochytrium</taxon>
    </lineage>
</organism>
<dbReference type="GO" id="GO:1990904">
    <property type="term" value="C:ribonucleoprotein complex"/>
    <property type="evidence" value="ECO:0007669"/>
    <property type="project" value="UniProtKB-UniRule"/>
</dbReference>
<evidence type="ECO:0000256" key="2">
    <source>
        <dbReference type="ARBA" id="ARBA00022980"/>
    </source>
</evidence>
<proteinExistence type="inferred from homology"/>
<keyword evidence="2 4" id="KW-0689">Ribosomal protein</keyword>
<evidence type="ECO:0000256" key="4">
    <source>
        <dbReference type="PROSITE-ProRule" id="PRU00268"/>
    </source>
</evidence>
<dbReference type="GO" id="GO:0003723">
    <property type="term" value="F:RNA binding"/>
    <property type="evidence" value="ECO:0007669"/>
    <property type="project" value="InterPro"/>
</dbReference>
<name>A0A4P9XCI7_9FUNG</name>
<dbReference type="FunFam" id="3.30.230.10:FF:000002">
    <property type="entry name" value="30S ribosomal protein S5"/>
    <property type="match status" value="1"/>
</dbReference>
<evidence type="ECO:0000256" key="5">
    <source>
        <dbReference type="RuleBase" id="RU003823"/>
    </source>
</evidence>
<dbReference type="STRING" id="1555241.A0A4P9XCI7"/>
<dbReference type="PANTHER" id="PTHR48277">
    <property type="entry name" value="MITOCHONDRIAL RIBOSOMAL PROTEIN S5"/>
    <property type="match status" value="1"/>
</dbReference>
<dbReference type="OrthoDB" id="309483at2759"/>
<evidence type="ECO:0000256" key="3">
    <source>
        <dbReference type="ARBA" id="ARBA00023274"/>
    </source>
</evidence>
<dbReference type="Gene3D" id="3.30.230.10">
    <property type="match status" value="1"/>
</dbReference>
<dbReference type="GO" id="GO:0005840">
    <property type="term" value="C:ribosome"/>
    <property type="evidence" value="ECO:0007669"/>
    <property type="project" value="UniProtKB-KW"/>
</dbReference>
<protein>
    <recommendedName>
        <fullName evidence="6">S5 DRBM domain-containing protein</fullName>
    </recommendedName>
</protein>
<dbReference type="PROSITE" id="PS50881">
    <property type="entry name" value="S5_DSRBD"/>
    <property type="match status" value="1"/>
</dbReference>
<dbReference type="AlphaFoldDB" id="A0A4P9XCI7"/>